<organism evidence="1 2">
    <name type="scientific">Willisornis vidua</name>
    <name type="common">Xingu scale-backed antbird</name>
    <dbReference type="NCBI Taxonomy" id="1566151"/>
    <lineage>
        <taxon>Eukaryota</taxon>
        <taxon>Metazoa</taxon>
        <taxon>Chordata</taxon>
        <taxon>Craniata</taxon>
        <taxon>Vertebrata</taxon>
        <taxon>Euteleostomi</taxon>
        <taxon>Archelosauria</taxon>
        <taxon>Archosauria</taxon>
        <taxon>Dinosauria</taxon>
        <taxon>Saurischia</taxon>
        <taxon>Theropoda</taxon>
        <taxon>Coelurosauria</taxon>
        <taxon>Aves</taxon>
        <taxon>Neognathae</taxon>
        <taxon>Neoaves</taxon>
        <taxon>Telluraves</taxon>
        <taxon>Australaves</taxon>
        <taxon>Passeriformes</taxon>
        <taxon>Thamnophilidae</taxon>
        <taxon>Willisornis</taxon>
    </lineage>
</organism>
<evidence type="ECO:0000313" key="1">
    <source>
        <dbReference type="EMBL" id="KAJ7420087.1"/>
    </source>
</evidence>
<evidence type="ECO:0000313" key="2">
    <source>
        <dbReference type="Proteomes" id="UP001145742"/>
    </source>
</evidence>
<accession>A0ABQ9DJQ0</accession>
<name>A0ABQ9DJQ0_9PASS</name>
<sequence length="120" mass="12851">MGSFGAAFPPACSITWSYVALLVDCDPRQDLVLCLIEPHTTGFSQSSLSRSLCRDILIQQINTLAQLGAICKLKEGALNPLVHVISEDVKQGCPNSEPWGTPVGTGHLLDVTPLTFSQIS</sequence>
<gene>
    <name evidence="1" type="ORF">WISP_50311</name>
</gene>
<keyword evidence="2" id="KW-1185">Reference proteome</keyword>
<reference evidence="1" key="1">
    <citation type="submission" date="2019-10" db="EMBL/GenBank/DDBJ databases">
        <authorList>
            <person name="Soares A.E.R."/>
            <person name="Aleixo A."/>
            <person name="Schneider P."/>
            <person name="Miyaki C.Y."/>
            <person name="Schneider M.P."/>
            <person name="Mello C."/>
            <person name="Vasconcelos A.T.R."/>
        </authorList>
    </citation>
    <scope>NUCLEOTIDE SEQUENCE</scope>
    <source>
        <tissue evidence="1">Muscle</tissue>
    </source>
</reference>
<dbReference type="EMBL" id="WHWB01033411">
    <property type="protein sequence ID" value="KAJ7420087.1"/>
    <property type="molecule type" value="Genomic_DNA"/>
</dbReference>
<dbReference type="Proteomes" id="UP001145742">
    <property type="component" value="Unassembled WGS sequence"/>
</dbReference>
<protein>
    <submittedName>
        <fullName evidence="1">Uncharacterized protein</fullName>
    </submittedName>
</protein>
<comment type="caution">
    <text evidence="1">The sequence shown here is derived from an EMBL/GenBank/DDBJ whole genome shotgun (WGS) entry which is preliminary data.</text>
</comment>
<proteinExistence type="predicted"/>